<sequence length="388" mass="42180">MNVLHVSNDLPDPIEGDKTKAIEAFVKLSDRAFSNRVISLNRTFGASFSTAVGTIFGRRRDPIISQKVAFGHNVAVRYRAPPKGILHRTRLERLAGELAPPPGFSPDLLVGHKLTVEGFVVHRMARELHLPYALTIQGDTDTKILRARPDLRRKLGDIYRGAGAVVSLAPWSLEQVERLLGPRDVGTFVIPCPTDLDGVKSPRAGDGKFLTVFHLKSYRRKNFAGMLSALDILSLRGSEPRLCVAGGGSEDDIEAVTRLAGTRPVTFEGAIGRDAMAARMNAASAFVLPSLRESFGLVFIEALLAGCPVIYPAGQAISGFFEKRSFAVAVNPRDNRAIAAAMAHMLENEAEAKADLAEWQQSAEARRFMRENIADAYVAALRSAVRPG</sequence>
<dbReference type="Pfam" id="PF00534">
    <property type="entry name" value="Glycos_transf_1"/>
    <property type="match status" value="1"/>
</dbReference>
<keyword evidence="4" id="KW-1185">Reference proteome</keyword>
<dbReference type="Proteomes" id="UP000275232">
    <property type="component" value="Unassembled WGS sequence"/>
</dbReference>
<evidence type="ECO:0000313" key="3">
    <source>
        <dbReference type="EMBL" id="RPF71517.1"/>
    </source>
</evidence>
<feature type="domain" description="Glycosyl transferase family 1" evidence="2">
    <location>
        <begin position="210"/>
        <end position="356"/>
    </location>
</feature>
<dbReference type="PANTHER" id="PTHR46401">
    <property type="entry name" value="GLYCOSYLTRANSFERASE WBBK-RELATED"/>
    <property type="match status" value="1"/>
</dbReference>
<dbReference type="GO" id="GO:0016757">
    <property type="term" value="F:glycosyltransferase activity"/>
    <property type="evidence" value="ECO:0007669"/>
    <property type="project" value="InterPro"/>
</dbReference>
<dbReference type="OrthoDB" id="9790710at2"/>
<accession>A0A3N5CSE9</accession>
<dbReference type="SUPFAM" id="SSF53756">
    <property type="entry name" value="UDP-Glycosyltransferase/glycogen phosphorylase"/>
    <property type="match status" value="1"/>
</dbReference>
<comment type="caution">
    <text evidence="3">The sequence shown here is derived from an EMBL/GenBank/DDBJ whole genome shotgun (WGS) entry which is preliminary data.</text>
</comment>
<protein>
    <submittedName>
        <fullName evidence="3">Glycosyltransferase</fullName>
    </submittedName>
</protein>
<dbReference type="InterPro" id="IPR001296">
    <property type="entry name" value="Glyco_trans_1"/>
</dbReference>
<name>A0A3N5CSE9_9SPHN</name>
<dbReference type="PANTHER" id="PTHR46401:SF2">
    <property type="entry name" value="GLYCOSYLTRANSFERASE WBBK-RELATED"/>
    <property type="match status" value="1"/>
</dbReference>
<dbReference type="RefSeq" id="WP_123880050.1">
    <property type="nucleotide sequence ID" value="NZ_RPFZ01000001.1"/>
</dbReference>
<gene>
    <name evidence="3" type="ORF">EG799_07740</name>
</gene>
<evidence type="ECO:0000256" key="1">
    <source>
        <dbReference type="ARBA" id="ARBA00022679"/>
    </source>
</evidence>
<dbReference type="AlphaFoldDB" id="A0A3N5CSE9"/>
<dbReference type="EMBL" id="RPFZ01000001">
    <property type="protein sequence ID" value="RPF71517.1"/>
    <property type="molecule type" value="Genomic_DNA"/>
</dbReference>
<evidence type="ECO:0000313" key="4">
    <source>
        <dbReference type="Proteomes" id="UP000275232"/>
    </source>
</evidence>
<keyword evidence="1 3" id="KW-0808">Transferase</keyword>
<evidence type="ECO:0000259" key="2">
    <source>
        <dbReference type="Pfam" id="PF00534"/>
    </source>
</evidence>
<proteinExistence type="predicted"/>
<organism evidence="3 4">
    <name type="scientific">Aurantiacibacter spongiae</name>
    <dbReference type="NCBI Taxonomy" id="2488860"/>
    <lineage>
        <taxon>Bacteria</taxon>
        <taxon>Pseudomonadati</taxon>
        <taxon>Pseudomonadota</taxon>
        <taxon>Alphaproteobacteria</taxon>
        <taxon>Sphingomonadales</taxon>
        <taxon>Erythrobacteraceae</taxon>
        <taxon>Aurantiacibacter</taxon>
    </lineage>
</organism>
<dbReference type="Gene3D" id="3.40.50.2000">
    <property type="entry name" value="Glycogen Phosphorylase B"/>
    <property type="match status" value="2"/>
</dbReference>
<reference evidence="3 4" key="1">
    <citation type="submission" date="2018-11" db="EMBL/GenBank/DDBJ databases">
        <title>Erythrobacter spongiae sp. nov., isolated from a marine sponge.</title>
        <authorList>
            <person name="Zhuang L."/>
            <person name="Luo L."/>
        </authorList>
    </citation>
    <scope>NUCLEOTIDE SEQUENCE [LARGE SCALE GENOMIC DNA]</scope>
    <source>
        <strain evidence="3 4">HN-E23</strain>
    </source>
</reference>